<evidence type="ECO:0000313" key="6">
    <source>
        <dbReference type="EMBL" id="RTY39979.1"/>
    </source>
</evidence>
<evidence type="ECO:0000256" key="5">
    <source>
        <dbReference type="ARBA" id="ARBA00023237"/>
    </source>
</evidence>
<dbReference type="InterPro" id="IPR051906">
    <property type="entry name" value="TolC-like"/>
</dbReference>
<evidence type="ECO:0000256" key="2">
    <source>
        <dbReference type="ARBA" id="ARBA00022452"/>
    </source>
</evidence>
<organism evidence="6 7">
    <name type="scientific">Chlorobium phaeovibrioides</name>
    <dbReference type="NCBI Taxonomy" id="1094"/>
    <lineage>
        <taxon>Bacteria</taxon>
        <taxon>Pseudomonadati</taxon>
        <taxon>Chlorobiota</taxon>
        <taxon>Chlorobiia</taxon>
        <taxon>Chlorobiales</taxon>
        <taxon>Chlorobiaceae</taxon>
        <taxon>Chlorobium/Pelodictyon group</taxon>
        <taxon>Chlorobium</taxon>
    </lineage>
</organism>
<proteinExistence type="predicted"/>
<dbReference type="GO" id="GO:0009279">
    <property type="term" value="C:cell outer membrane"/>
    <property type="evidence" value="ECO:0007669"/>
    <property type="project" value="UniProtKB-SubCell"/>
</dbReference>
<keyword evidence="3" id="KW-0812">Transmembrane</keyword>
<keyword evidence="5" id="KW-0998">Cell outer membrane</keyword>
<dbReference type="EMBL" id="RXYK01000001">
    <property type="protein sequence ID" value="RTY39979.1"/>
    <property type="molecule type" value="Genomic_DNA"/>
</dbReference>
<dbReference type="PANTHER" id="PTHR30026:SF21">
    <property type="entry name" value="SLR1270 PROTEIN"/>
    <property type="match status" value="1"/>
</dbReference>
<evidence type="ECO:0000256" key="1">
    <source>
        <dbReference type="ARBA" id="ARBA00004442"/>
    </source>
</evidence>
<evidence type="ECO:0000313" key="7">
    <source>
        <dbReference type="Proteomes" id="UP000279908"/>
    </source>
</evidence>
<dbReference type="Proteomes" id="UP000279908">
    <property type="component" value="Unassembled WGS sequence"/>
</dbReference>
<dbReference type="RefSeq" id="WP_126383348.1">
    <property type="nucleotide sequence ID" value="NZ_RXYK01000001.1"/>
</dbReference>
<gene>
    <name evidence="6" type="ORF">EKD02_00860</name>
</gene>
<keyword evidence="2" id="KW-1134">Transmembrane beta strand</keyword>
<dbReference type="GO" id="GO:0015562">
    <property type="term" value="F:efflux transmembrane transporter activity"/>
    <property type="evidence" value="ECO:0007669"/>
    <property type="project" value="InterPro"/>
</dbReference>
<evidence type="ECO:0000256" key="4">
    <source>
        <dbReference type="ARBA" id="ARBA00023136"/>
    </source>
</evidence>
<dbReference type="GO" id="GO:0015288">
    <property type="term" value="F:porin activity"/>
    <property type="evidence" value="ECO:0007669"/>
    <property type="project" value="TreeGrafter"/>
</dbReference>
<dbReference type="SUPFAM" id="SSF56954">
    <property type="entry name" value="Outer membrane efflux proteins (OEP)"/>
    <property type="match status" value="1"/>
</dbReference>
<comment type="caution">
    <text evidence="6">The sequence shown here is derived from an EMBL/GenBank/DDBJ whole genome shotgun (WGS) entry which is preliminary data.</text>
</comment>
<keyword evidence="4" id="KW-0472">Membrane</keyword>
<name>A0A3S0NBS8_CHLPH</name>
<dbReference type="PANTHER" id="PTHR30026">
    <property type="entry name" value="OUTER MEMBRANE PROTEIN TOLC"/>
    <property type="match status" value="1"/>
</dbReference>
<dbReference type="AlphaFoldDB" id="A0A3S0NBS8"/>
<accession>A0A3S0NBS8</accession>
<comment type="subcellular location">
    <subcellularLocation>
        <location evidence="1">Cell outer membrane</location>
    </subcellularLocation>
</comment>
<sequence>MTITRQGSRLRIVVITAIITVIATHPASSVAVEVLTLDATVRQALAHAGNLRVVRQDQKIADAAMADASMAFSPSLAISAGYARTSIPLDTLGSNSIGGYRSTNWTSSLSLSRLFPQGVKTSASIGLNRIDDTYNYPALVNQGVVSLTIDVPLFEGLGFNETRAELAASKKLSESAWMDMFYQASLTTYQATRAFWTYYYACRRHEADIEQRKLAQNVLEAAAALASTAEISQSKVDQSKAYLKKLDAQMLVSKIVIDDAKATLEQVTGVRMSDTIDARVSAADSTLIFSLKDSLGESDLTRALAVGRSRYDLRALDAAAEAALYRLRGARNRKKPRLDVSVNLGYTTLNEGAAGNDYLAAIGRTSPGMNIGAQLTYYFMEGQTGDQANYARRLAERDRYAIQLEDQKNTVNSSVSAALSRVSHAIGIVRSQRQRRDLYRKLRDIEYRKFRLGLSSLFDLQDISDSFSDAVSDQIDSELSLVTAIVDVRFTTGTILDEDPATNEPVLEAERLITLPL</sequence>
<dbReference type="Gene3D" id="1.20.1600.10">
    <property type="entry name" value="Outer membrane efflux proteins (OEP)"/>
    <property type="match status" value="1"/>
</dbReference>
<protein>
    <submittedName>
        <fullName evidence="6">TolC family protein</fullName>
    </submittedName>
</protein>
<evidence type="ECO:0000256" key="3">
    <source>
        <dbReference type="ARBA" id="ARBA00022692"/>
    </source>
</evidence>
<dbReference type="GO" id="GO:1990281">
    <property type="term" value="C:efflux pump complex"/>
    <property type="evidence" value="ECO:0007669"/>
    <property type="project" value="TreeGrafter"/>
</dbReference>
<reference evidence="6 7" key="1">
    <citation type="submission" date="2018-12" db="EMBL/GenBank/DDBJ databases">
        <authorList>
            <person name="Lunina O.N."/>
            <person name="Grouzdev D.S."/>
            <person name="Gorlenko V.M."/>
            <person name="Savvichev A.S."/>
        </authorList>
    </citation>
    <scope>NUCLEOTIDE SEQUENCE [LARGE SCALE GENOMIC DNA]</scope>
    <source>
        <strain evidence="6 7">BrKhr-17</strain>
    </source>
</reference>